<keyword evidence="1" id="KW-0472">Membrane</keyword>
<feature type="transmembrane region" description="Helical" evidence="1">
    <location>
        <begin position="173"/>
        <end position="203"/>
    </location>
</feature>
<feature type="transmembrane region" description="Helical" evidence="1">
    <location>
        <begin position="365"/>
        <end position="384"/>
    </location>
</feature>
<dbReference type="EMBL" id="MFBT01000036">
    <property type="protein sequence ID" value="OGD98474.1"/>
    <property type="molecule type" value="Genomic_DNA"/>
</dbReference>
<protein>
    <recommendedName>
        <fullName evidence="4">Membrane protein 6-pyruvoyl-tetrahydropterin synthase-related domain-containing protein</fullName>
    </recommendedName>
</protein>
<keyword evidence="1" id="KW-1133">Transmembrane helix</keyword>
<evidence type="ECO:0000256" key="1">
    <source>
        <dbReference type="SAM" id="Phobius"/>
    </source>
</evidence>
<feature type="transmembrane region" description="Helical" evidence="1">
    <location>
        <begin position="391"/>
        <end position="409"/>
    </location>
</feature>
<organism evidence="2 3">
    <name type="scientific">Candidatus Curtissbacteria bacterium RIFCSPLOWO2_01_FULL_42_50</name>
    <dbReference type="NCBI Taxonomy" id="1797730"/>
    <lineage>
        <taxon>Bacteria</taxon>
        <taxon>Candidatus Curtissiibacteriota</taxon>
    </lineage>
</organism>
<feature type="transmembrane region" description="Helical" evidence="1">
    <location>
        <begin position="550"/>
        <end position="570"/>
    </location>
</feature>
<feature type="transmembrane region" description="Helical" evidence="1">
    <location>
        <begin position="115"/>
        <end position="131"/>
    </location>
</feature>
<evidence type="ECO:0008006" key="4">
    <source>
        <dbReference type="Google" id="ProtNLM"/>
    </source>
</evidence>
<feature type="transmembrane region" description="Helical" evidence="1">
    <location>
        <begin position="85"/>
        <end position="109"/>
    </location>
</feature>
<gene>
    <name evidence="2" type="ORF">A3B54_04385</name>
</gene>
<accession>A0A1F5H340</accession>
<feature type="transmembrane region" description="Helical" evidence="1">
    <location>
        <begin position="143"/>
        <end position="161"/>
    </location>
</feature>
<feature type="transmembrane region" description="Helical" evidence="1">
    <location>
        <begin position="291"/>
        <end position="310"/>
    </location>
</feature>
<reference evidence="2 3" key="1">
    <citation type="journal article" date="2016" name="Nat. Commun.">
        <title>Thousands of microbial genomes shed light on interconnected biogeochemical processes in an aquifer system.</title>
        <authorList>
            <person name="Anantharaman K."/>
            <person name="Brown C.T."/>
            <person name="Hug L.A."/>
            <person name="Sharon I."/>
            <person name="Castelle C.J."/>
            <person name="Probst A.J."/>
            <person name="Thomas B.C."/>
            <person name="Singh A."/>
            <person name="Wilkins M.J."/>
            <person name="Karaoz U."/>
            <person name="Brodie E.L."/>
            <person name="Williams K.H."/>
            <person name="Hubbard S.S."/>
            <person name="Banfield J.F."/>
        </authorList>
    </citation>
    <scope>NUCLEOTIDE SEQUENCE [LARGE SCALE GENOMIC DNA]</scope>
</reference>
<name>A0A1F5H340_9BACT</name>
<sequence length="585" mass="66125">MKKDLIAILVIATATLALSLPLFVPGFYTIHDDQQIARLFVFDQAIKTGQFPVRWVDGLGFGFGYPLFVFYPPLVYILGEIFHTAGFGFIDSVKIVFGASILLSGIAMYVLTREFWGRSAAIVSALFYMFVPYRALDVYVRGALAESFSFVWLPLIIWSFYKLTVTKKPIHIHLSAIFLALLMITHNLIFLSFMLILPLYLLFLILISKKKLFTIYYLLFTIFLALGLSAFFWLPALAEKKFTIVDNLLLVNLANYNIHFVYPAQLWNWPWGFGGSAAGLADGISFKIGKLHILAAVATFILAIAHLVYNKGIKNKLLALRSFSVGGSIVNFALFIFSAFMTTFYSKFIWTLLPPLAYLQFPWRFLLFTAIFSSIAVGALIYFLRVPILKLFVGFFLIILLVIPNLKLFKPQTYRENITDEIATSNEVINWDISSSSFEYLPQGTKLFKSDLGTNIAAIERKDIPKQKIEIISGQSNIENLKSAPHKVTFSVNAKDQTQIKANIFNFPGWQLNIDGNKSTINDNNRLKLITFTVSKGLHQVKIEFKNTPIGTTANSISVFTIIIMIIFTLRAKTRLTGRSRELNI</sequence>
<dbReference type="Proteomes" id="UP000177039">
    <property type="component" value="Unassembled WGS sequence"/>
</dbReference>
<feature type="transmembrane region" description="Helical" evidence="1">
    <location>
        <begin position="59"/>
        <end position="78"/>
    </location>
</feature>
<feature type="transmembrane region" description="Helical" evidence="1">
    <location>
        <begin position="215"/>
        <end position="234"/>
    </location>
</feature>
<proteinExistence type="predicted"/>
<feature type="transmembrane region" description="Helical" evidence="1">
    <location>
        <begin position="322"/>
        <end position="345"/>
    </location>
</feature>
<comment type="caution">
    <text evidence="2">The sequence shown here is derived from an EMBL/GenBank/DDBJ whole genome shotgun (WGS) entry which is preliminary data.</text>
</comment>
<evidence type="ECO:0000313" key="3">
    <source>
        <dbReference type="Proteomes" id="UP000177039"/>
    </source>
</evidence>
<evidence type="ECO:0000313" key="2">
    <source>
        <dbReference type="EMBL" id="OGD98474.1"/>
    </source>
</evidence>
<dbReference type="AlphaFoldDB" id="A0A1F5H340"/>
<keyword evidence="1" id="KW-0812">Transmembrane</keyword>